<evidence type="ECO:0000313" key="3">
    <source>
        <dbReference type="Proteomes" id="UP000828390"/>
    </source>
</evidence>
<feature type="region of interest" description="Disordered" evidence="1">
    <location>
        <begin position="798"/>
        <end position="822"/>
    </location>
</feature>
<feature type="compositionally biased region" description="Low complexity" evidence="1">
    <location>
        <begin position="807"/>
        <end position="816"/>
    </location>
</feature>
<keyword evidence="3" id="KW-1185">Reference proteome</keyword>
<feature type="compositionally biased region" description="Basic residues" evidence="1">
    <location>
        <begin position="881"/>
        <end position="893"/>
    </location>
</feature>
<feature type="region of interest" description="Disordered" evidence="1">
    <location>
        <begin position="836"/>
        <end position="863"/>
    </location>
</feature>
<feature type="region of interest" description="Disordered" evidence="1">
    <location>
        <begin position="878"/>
        <end position="913"/>
    </location>
</feature>
<protein>
    <submittedName>
        <fullName evidence="2">Uncharacterized protein</fullName>
    </submittedName>
</protein>
<dbReference type="AlphaFoldDB" id="A0A9D4DL66"/>
<gene>
    <name evidence="2" type="ORF">DPMN_184583</name>
</gene>
<feature type="compositionally biased region" description="Basic residues" evidence="1">
    <location>
        <begin position="666"/>
        <end position="680"/>
    </location>
</feature>
<feature type="region of interest" description="Disordered" evidence="1">
    <location>
        <begin position="724"/>
        <end position="781"/>
    </location>
</feature>
<proteinExistence type="predicted"/>
<evidence type="ECO:0000313" key="2">
    <source>
        <dbReference type="EMBL" id="KAH3750067.1"/>
    </source>
</evidence>
<reference evidence="2" key="1">
    <citation type="journal article" date="2019" name="bioRxiv">
        <title>The Genome of the Zebra Mussel, Dreissena polymorpha: A Resource for Invasive Species Research.</title>
        <authorList>
            <person name="McCartney M.A."/>
            <person name="Auch B."/>
            <person name="Kono T."/>
            <person name="Mallez S."/>
            <person name="Zhang Y."/>
            <person name="Obille A."/>
            <person name="Becker A."/>
            <person name="Abrahante J.E."/>
            <person name="Garbe J."/>
            <person name="Badalamenti J.P."/>
            <person name="Herman A."/>
            <person name="Mangelson H."/>
            <person name="Liachko I."/>
            <person name="Sullivan S."/>
            <person name="Sone E.D."/>
            <person name="Koren S."/>
            <person name="Silverstein K.A.T."/>
            <person name="Beckman K.B."/>
            <person name="Gohl D.M."/>
        </authorList>
    </citation>
    <scope>NUCLEOTIDE SEQUENCE</scope>
    <source>
        <strain evidence="2">Duluth1</strain>
        <tissue evidence="2">Whole animal</tissue>
    </source>
</reference>
<sequence length="987" mass="110215">MSMYREIRAFHTDNNTERNILRSDNNSMDYDKRCIALSVLFQRMIIAGYIEAKASGLTTADCASLASETLHTLNKLTELYLWWTYTGQCGLKLPASLRCISLLLCSLLITLSSFDHPVTCELLDVVLQPSEDTLGDESHTHVSDLRSEMLSLDMSKIEIMVTNGSKELFEIFRDTSIGILDLSTADCASLASEILHTLNKLTKLDLWGTYTGRCDIELPASLQCISLQKGECSSEWLCSLLITLSSFDHPVTCELWDVVLQSSGDTLGDELHTHVSDLRSEIMSHDMSKIEIMVTNGSTELFEILRDASIGILYLRTADCASLASEILHTLNKLTKLDLWGTYTGRCNIELPASLQCISLQKGECSSEWLCSLLITLSSFDHPVRCELWDVVLQSSGDTLGDESHTHVSDLRSKMLSLDMSNIKIMVITGSKELFEILRDASIGILSLRTADCASLASEILHTLNKLTKLYLRGTYTGRCDIELPASLQCISLQKVECSSEWLCSLLITLSSLDHPVRCELYDIVLMSSEETIGDESHTHELDTQSKILSHDMSNIKICVKNGSMGLFEILRDTSIGTKTIGVTGPQQSIVGLPIRSANNRRHCGIPCHQQKTIVVFAGFQVISAKNRRDRGIPSQKRKQSSPSRDSKSESQTIVVIAGFQVRNANNRRHRGIPSQKRKQSSSSRDSKSEAQTIVVIAGFQVRNANNRRHRGIRIRSANNLRHHEIPIRNANNRRHRGIPNQKRKQSSSSRDSKSCANDCRHRRIDSQQLKHLSSSPDTKSAAQTIVVIAGVQVRNANTRRHRGIPSQKFKQSSSSRDSKSEAQTIVVIAGFQKVSSSNFRRQRQIPSQQRKQSSSSRDSKSAAQTIVVITRFQIRSTNNRGHRGIRSQKRKQSSSSRDTKSAARTKPGSTSRVRVRSADNWCHRGLPSQQRKPWSSLRVAKLVTKSPALDCSTCNALEVFRDRIWGLDTAPRITPTARFPTLLIRL</sequence>
<feature type="region of interest" description="Disordered" evidence="1">
    <location>
        <begin position="627"/>
        <end position="690"/>
    </location>
</feature>
<name>A0A9D4DL66_DREPO</name>
<dbReference type="EMBL" id="JAIWYP010000010">
    <property type="protein sequence ID" value="KAH3750067.1"/>
    <property type="molecule type" value="Genomic_DNA"/>
</dbReference>
<organism evidence="2 3">
    <name type="scientific">Dreissena polymorpha</name>
    <name type="common">Zebra mussel</name>
    <name type="synonym">Mytilus polymorpha</name>
    <dbReference type="NCBI Taxonomy" id="45954"/>
    <lineage>
        <taxon>Eukaryota</taxon>
        <taxon>Metazoa</taxon>
        <taxon>Spiralia</taxon>
        <taxon>Lophotrochozoa</taxon>
        <taxon>Mollusca</taxon>
        <taxon>Bivalvia</taxon>
        <taxon>Autobranchia</taxon>
        <taxon>Heteroconchia</taxon>
        <taxon>Euheterodonta</taxon>
        <taxon>Imparidentia</taxon>
        <taxon>Neoheterodontei</taxon>
        <taxon>Myida</taxon>
        <taxon>Dreissenoidea</taxon>
        <taxon>Dreissenidae</taxon>
        <taxon>Dreissena</taxon>
    </lineage>
</organism>
<dbReference type="Proteomes" id="UP000828390">
    <property type="component" value="Unassembled WGS sequence"/>
</dbReference>
<feature type="compositionally biased region" description="Basic residues" evidence="1">
    <location>
        <begin position="732"/>
        <end position="746"/>
    </location>
</feature>
<accession>A0A9D4DL66</accession>
<comment type="caution">
    <text evidence="2">The sequence shown here is derived from an EMBL/GenBank/DDBJ whole genome shotgun (WGS) entry which is preliminary data.</text>
</comment>
<feature type="compositionally biased region" description="Low complexity" evidence="1">
    <location>
        <begin position="845"/>
        <end position="857"/>
    </location>
</feature>
<feature type="compositionally biased region" description="Polar residues" evidence="1">
    <location>
        <begin position="767"/>
        <end position="781"/>
    </location>
</feature>
<evidence type="ECO:0000256" key="1">
    <source>
        <dbReference type="SAM" id="MobiDB-lite"/>
    </source>
</evidence>
<reference evidence="2" key="2">
    <citation type="submission" date="2020-11" db="EMBL/GenBank/DDBJ databases">
        <authorList>
            <person name="McCartney M.A."/>
            <person name="Auch B."/>
            <person name="Kono T."/>
            <person name="Mallez S."/>
            <person name="Becker A."/>
            <person name="Gohl D.M."/>
            <person name="Silverstein K.A.T."/>
            <person name="Koren S."/>
            <person name="Bechman K.B."/>
            <person name="Herman A."/>
            <person name="Abrahante J.E."/>
            <person name="Garbe J."/>
        </authorList>
    </citation>
    <scope>NUCLEOTIDE SEQUENCE</scope>
    <source>
        <strain evidence="2">Duluth1</strain>
        <tissue evidence="2">Whole animal</tissue>
    </source>
</reference>